<dbReference type="EMBL" id="LCWV01000028">
    <property type="protein sequence ID" value="PWI66041.1"/>
    <property type="molecule type" value="Genomic_DNA"/>
</dbReference>
<feature type="compositionally biased region" description="Acidic residues" evidence="1">
    <location>
        <begin position="293"/>
        <end position="302"/>
    </location>
</feature>
<feature type="region of interest" description="Disordered" evidence="1">
    <location>
        <begin position="105"/>
        <end position="161"/>
    </location>
</feature>
<feature type="compositionally biased region" description="Basic and acidic residues" evidence="1">
    <location>
        <begin position="266"/>
        <end position="275"/>
    </location>
</feature>
<evidence type="ECO:0000256" key="2">
    <source>
        <dbReference type="SAM" id="Phobius"/>
    </source>
</evidence>
<gene>
    <name evidence="3" type="ORF">PCL_05519</name>
</gene>
<proteinExistence type="predicted"/>
<feature type="compositionally biased region" description="Acidic residues" evidence="1">
    <location>
        <begin position="251"/>
        <end position="265"/>
    </location>
</feature>
<feature type="compositionally biased region" description="Polar residues" evidence="1">
    <location>
        <begin position="150"/>
        <end position="161"/>
    </location>
</feature>
<dbReference type="Proteomes" id="UP000245956">
    <property type="component" value="Unassembled WGS sequence"/>
</dbReference>
<evidence type="ECO:0000256" key="1">
    <source>
        <dbReference type="SAM" id="MobiDB-lite"/>
    </source>
</evidence>
<sequence length="308" mass="33962">MLAIKPPAAGSEQARASGWAQVPPQPRGSTVPVGFVADAARHRCGQHTRPPPGHPSIHPPYLIQATRARTLSRQRPISAARAHPASIPSGLRAWHDSSLVGAGEQRQVLPWPAPTDTPRRQSTQSHSERLRSLPSWAPRRPSSRYAIPPNRSTVHVGSTSDQQPTQTLLVPAVISLIIFLFLTFVLVPVWRRYRNRYSQYLPLDSISDRTSSFRHRILGRFSSLNSLAHFVSGRQQVVFASGGAGTGAESGADDEDGEELGDVDEATWRAIERHVPSVHTPDSTRRLSRDLEEGFMDDSDDEPDRRLA</sequence>
<keyword evidence="2" id="KW-1133">Transmembrane helix</keyword>
<accession>A0A2U3DUV8</accession>
<organism evidence="3 4">
    <name type="scientific">Purpureocillium lilacinum</name>
    <name type="common">Paecilomyces lilacinus</name>
    <dbReference type="NCBI Taxonomy" id="33203"/>
    <lineage>
        <taxon>Eukaryota</taxon>
        <taxon>Fungi</taxon>
        <taxon>Dikarya</taxon>
        <taxon>Ascomycota</taxon>
        <taxon>Pezizomycotina</taxon>
        <taxon>Sordariomycetes</taxon>
        <taxon>Hypocreomycetidae</taxon>
        <taxon>Hypocreales</taxon>
        <taxon>Ophiocordycipitaceae</taxon>
        <taxon>Purpureocillium</taxon>
    </lineage>
</organism>
<keyword evidence="2" id="KW-0812">Transmembrane</keyword>
<keyword evidence="2" id="KW-0472">Membrane</keyword>
<feature type="region of interest" description="Disordered" evidence="1">
    <location>
        <begin position="1"/>
        <end position="29"/>
    </location>
</feature>
<comment type="caution">
    <text evidence="3">The sequence shown here is derived from an EMBL/GenBank/DDBJ whole genome shotgun (WGS) entry which is preliminary data.</text>
</comment>
<reference evidence="3 4" key="1">
    <citation type="journal article" date="2016" name="Front. Microbiol.">
        <title>Genome and transcriptome sequences reveal the specific parasitism of the nematophagous Purpureocillium lilacinum 36-1.</title>
        <authorList>
            <person name="Xie J."/>
            <person name="Li S."/>
            <person name="Mo C."/>
            <person name="Xiao X."/>
            <person name="Peng D."/>
            <person name="Wang G."/>
            <person name="Xiao Y."/>
        </authorList>
    </citation>
    <scope>NUCLEOTIDE SEQUENCE [LARGE SCALE GENOMIC DNA]</scope>
    <source>
        <strain evidence="3 4">36-1</strain>
    </source>
</reference>
<feature type="compositionally biased region" description="Basic and acidic residues" evidence="1">
    <location>
        <begin position="282"/>
        <end position="292"/>
    </location>
</feature>
<feature type="transmembrane region" description="Helical" evidence="2">
    <location>
        <begin position="168"/>
        <end position="190"/>
    </location>
</feature>
<name>A0A2U3DUV8_PURLI</name>
<dbReference type="AlphaFoldDB" id="A0A2U3DUV8"/>
<evidence type="ECO:0000313" key="3">
    <source>
        <dbReference type="EMBL" id="PWI66041.1"/>
    </source>
</evidence>
<feature type="region of interest" description="Disordered" evidence="1">
    <location>
        <begin position="242"/>
        <end position="308"/>
    </location>
</feature>
<evidence type="ECO:0000313" key="4">
    <source>
        <dbReference type="Proteomes" id="UP000245956"/>
    </source>
</evidence>
<protein>
    <submittedName>
        <fullName evidence="3">Uncharacterized protein</fullName>
    </submittedName>
</protein>